<feature type="transmembrane region" description="Helical" evidence="11">
    <location>
        <begin position="13"/>
        <end position="31"/>
    </location>
</feature>
<evidence type="ECO:0000313" key="12">
    <source>
        <dbReference type="EMBL" id="SDW19175.1"/>
    </source>
</evidence>
<dbReference type="SMART" id="SM01021">
    <property type="entry name" value="Bac_rhodopsin"/>
    <property type="match status" value="1"/>
</dbReference>
<keyword evidence="9 11" id="KW-0472">Membrane</keyword>
<evidence type="ECO:0000313" key="13">
    <source>
        <dbReference type="Proteomes" id="UP000199488"/>
    </source>
</evidence>
<evidence type="ECO:0000256" key="6">
    <source>
        <dbReference type="ARBA" id="ARBA00022925"/>
    </source>
</evidence>
<dbReference type="InterPro" id="IPR018229">
    <property type="entry name" value="Rhodopsin_retinal_BS"/>
</dbReference>
<dbReference type="GO" id="GO:0016020">
    <property type="term" value="C:membrane"/>
    <property type="evidence" value="ECO:0007669"/>
    <property type="project" value="UniProtKB-SubCell"/>
</dbReference>
<dbReference type="EMBL" id="FNNC01000001">
    <property type="protein sequence ID" value="SDW19175.1"/>
    <property type="molecule type" value="Genomic_DNA"/>
</dbReference>
<evidence type="ECO:0000256" key="3">
    <source>
        <dbReference type="ARBA" id="ARBA00022543"/>
    </source>
</evidence>
<keyword evidence="4" id="KW-0716">Sensory transduction</keyword>
<keyword evidence="5 11" id="KW-0812">Transmembrane</keyword>
<evidence type="ECO:0000256" key="5">
    <source>
        <dbReference type="ARBA" id="ARBA00022692"/>
    </source>
</evidence>
<dbReference type="GO" id="GO:0009881">
    <property type="term" value="F:photoreceptor activity"/>
    <property type="evidence" value="ECO:0007669"/>
    <property type="project" value="UniProtKB-KW"/>
</dbReference>
<feature type="transmembrane region" description="Helical" evidence="11">
    <location>
        <begin position="110"/>
        <end position="130"/>
    </location>
</feature>
<dbReference type="Proteomes" id="UP000199488">
    <property type="component" value="Unassembled WGS sequence"/>
</dbReference>
<feature type="transmembrane region" description="Helical" evidence="11">
    <location>
        <begin position="183"/>
        <end position="204"/>
    </location>
</feature>
<keyword evidence="10" id="KW-0675">Receptor</keyword>
<dbReference type="GO" id="GO:0007602">
    <property type="term" value="P:phototransduction"/>
    <property type="evidence" value="ECO:0007669"/>
    <property type="project" value="UniProtKB-KW"/>
</dbReference>
<evidence type="ECO:0000256" key="4">
    <source>
        <dbReference type="ARBA" id="ARBA00022606"/>
    </source>
</evidence>
<dbReference type="STRING" id="1122204.SAMN05421781_0786"/>
<dbReference type="OrthoDB" id="30586at2"/>
<reference evidence="12 13" key="1">
    <citation type="submission" date="2016-10" db="EMBL/GenBank/DDBJ databases">
        <authorList>
            <person name="de Groot N.N."/>
        </authorList>
    </citation>
    <scope>NUCLEOTIDE SEQUENCE [LARGE SCALE GENOMIC DNA]</scope>
    <source>
        <strain evidence="12 13">DSM 23126</strain>
    </source>
</reference>
<comment type="subcellular location">
    <subcellularLocation>
        <location evidence="1">Membrane</location>
        <topology evidence="1">Multi-pass membrane protein</topology>
    </subcellularLocation>
</comment>
<dbReference type="RefSeq" id="WP_091611415.1">
    <property type="nucleotide sequence ID" value="NZ_FNNC01000001.1"/>
</dbReference>
<accession>A0A1H2RIQ2</accession>
<feature type="transmembrane region" description="Helical" evidence="11">
    <location>
        <begin position="43"/>
        <end position="61"/>
    </location>
</feature>
<sequence>MEEVNLLVLATQYMFWVGFVGMAAATLFFLVERSSLNPEYRSTATVAGLVTFVAAVHYYFMKDAVGTSGLVSEIEAFPTEIRYVDWLITTPLLLIKFPLLLGLKGKVGNLLLVKLLIADVIMIVSGYIGETSINAAGGFTQLGLWSFVIGTAAWFYIIYLLYTSVTAAAKKKPAPIKKALMNMRLFILIGWAIYPIGYAVTLLYSGIEVQLTRELIYNFADLTNKVGFGLIAFFAVKTMSSLANKQETKND</sequence>
<gene>
    <name evidence="12" type="ORF">SAMN05421781_0786</name>
</gene>
<organism evidence="12 13">
    <name type="scientific">Marinococcus luteus</name>
    <dbReference type="NCBI Taxonomy" id="1122204"/>
    <lineage>
        <taxon>Bacteria</taxon>
        <taxon>Bacillati</taxon>
        <taxon>Bacillota</taxon>
        <taxon>Bacilli</taxon>
        <taxon>Bacillales</taxon>
        <taxon>Bacillaceae</taxon>
        <taxon>Marinococcus</taxon>
    </lineage>
</organism>
<evidence type="ECO:0000256" key="2">
    <source>
        <dbReference type="ARBA" id="ARBA00008130"/>
    </source>
</evidence>
<feature type="transmembrane region" description="Helical" evidence="11">
    <location>
        <begin position="216"/>
        <end position="236"/>
    </location>
</feature>
<comment type="similarity">
    <text evidence="2">Belongs to the archaeal/bacterial/fungal opsin family.</text>
</comment>
<dbReference type="AlphaFoldDB" id="A0A1H2RIQ2"/>
<name>A0A1H2RIQ2_9BACI</name>
<dbReference type="Pfam" id="PF01036">
    <property type="entry name" value="Bac_rhodopsin"/>
    <property type="match status" value="1"/>
</dbReference>
<dbReference type="PANTHER" id="PTHR28286:SF2">
    <property type="entry name" value="BACTERIORHODOPSIN _OPSIN, NOPA (EUROFUNG)"/>
    <property type="match status" value="1"/>
</dbReference>
<keyword evidence="3" id="KW-0600">Photoreceptor protein</keyword>
<keyword evidence="13" id="KW-1185">Reference proteome</keyword>
<evidence type="ECO:0000256" key="8">
    <source>
        <dbReference type="ARBA" id="ARBA00022991"/>
    </source>
</evidence>
<keyword evidence="8" id="KW-0157">Chromophore</keyword>
<evidence type="ECO:0000256" key="1">
    <source>
        <dbReference type="ARBA" id="ARBA00004141"/>
    </source>
</evidence>
<dbReference type="Gene3D" id="1.20.1070.10">
    <property type="entry name" value="Rhodopsin 7-helix transmembrane proteins"/>
    <property type="match status" value="1"/>
</dbReference>
<evidence type="ECO:0000256" key="9">
    <source>
        <dbReference type="ARBA" id="ARBA00023136"/>
    </source>
</evidence>
<dbReference type="PROSITE" id="PS00950">
    <property type="entry name" value="BACTERIAL_OPSIN_1"/>
    <property type="match status" value="1"/>
</dbReference>
<evidence type="ECO:0000256" key="11">
    <source>
        <dbReference type="SAM" id="Phobius"/>
    </source>
</evidence>
<dbReference type="GO" id="GO:0005216">
    <property type="term" value="F:monoatomic ion channel activity"/>
    <property type="evidence" value="ECO:0007669"/>
    <property type="project" value="InterPro"/>
</dbReference>
<protein>
    <submittedName>
        <fullName evidence="12">Bacteriorhodopsin</fullName>
    </submittedName>
</protein>
<feature type="transmembrane region" description="Helical" evidence="11">
    <location>
        <begin position="142"/>
        <end position="162"/>
    </location>
</feature>
<keyword evidence="6" id="KW-0681">Retinal protein</keyword>
<dbReference type="InterPro" id="IPR001425">
    <property type="entry name" value="Arc/bac/fun_rhodopsins"/>
</dbReference>
<evidence type="ECO:0000256" key="10">
    <source>
        <dbReference type="ARBA" id="ARBA00023170"/>
    </source>
</evidence>
<dbReference type="PRINTS" id="PR00251">
    <property type="entry name" value="BACTRLOPSIN"/>
</dbReference>
<evidence type="ECO:0000256" key="7">
    <source>
        <dbReference type="ARBA" id="ARBA00022989"/>
    </source>
</evidence>
<keyword evidence="7 11" id="KW-1133">Transmembrane helix</keyword>
<feature type="transmembrane region" description="Helical" evidence="11">
    <location>
        <begin position="81"/>
        <end position="103"/>
    </location>
</feature>
<dbReference type="PANTHER" id="PTHR28286">
    <property type="match status" value="1"/>
</dbReference>
<dbReference type="SUPFAM" id="SSF81321">
    <property type="entry name" value="Family A G protein-coupled receptor-like"/>
    <property type="match status" value="1"/>
</dbReference>
<proteinExistence type="inferred from homology"/>